<evidence type="ECO:0000313" key="2">
    <source>
        <dbReference type="EMBL" id="SCB06578.1"/>
    </source>
</evidence>
<dbReference type="InterPro" id="IPR003812">
    <property type="entry name" value="Fido"/>
</dbReference>
<name>A0A1C3TTQ1_XANCT</name>
<dbReference type="Proteomes" id="UP000093071">
    <property type="component" value="Chromosome I"/>
</dbReference>
<dbReference type="EMBL" id="LT604072">
    <property type="protein sequence ID" value="SCB06578.1"/>
    <property type="molecule type" value="Genomic_DNA"/>
</dbReference>
<sequence>MDGNTKLAPLDLSFVPSMGRRDAASAKTWLDAAFSVYTPAPLELPIRSNEGVQDYGRFGSDVQSVSYLAAITARLSQVCRGIRKPIAASDLRASPSVTNAIRSALNAGLPDARGLLDWSLALAKSIGHGQVRRRSDNAWIGGQSPATAWLVLPPADRLPGLMENLDEFLRIKDHGAINCAYFEAVAYQLLCIHPLSDTNGRTARTLLTNLAVRYRNLYPIYVAHCLCFAKERAGNTWMQASMSGCGAGQNNSAAWLNVIQRILDKIFSLLEAGLDQRALWSLLTYGYVSKETLCAGKHQCSPSLAEKIIFCLPAILDQEQGMFHSTELEILIVRIDRSINREIYESK</sequence>
<protein>
    <recommendedName>
        <fullName evidence="1">Fido domain-containing protein</fullName>
    </recommendedName>
</protein>
<accession>A0A1C3TTQ1</accession>
<proteinExistence type="predicted"/>
<reference evidence="3" key="1">
    <citation type="submission" date="2016-07" db="EMBL/GenBank/DDBJ databases">
        <authorList>
            <person name="Jaenicke Sebastian"/>
        </authorList>
    </citation>
    <scope>NUCLEOTIDE SEQUENCE [LARGE SCALE GENOMIC DNA]</scope>
</reference>
<dbReference type="SUPFAM" id="SSF140931">
    <property type="entry name" value="Fic-like"/>
    <property type="match status" value="1"/>
</dbReference>
<evidence type="ECO:0000259" key="1">
    <source>
        <dbReference type="PROSITE" id="PS51459"/>
    </source>
</evidence>
<gene>
    <name evidence="2" type="ORF">BN444_01486</name>
</gene>
<dbReference type="InterPro" id="IPR036597">
    <property type="entry name" value="Fido-like_dom_sf"/>
</dbReference>
<dbReference type="AlphaFoldDB" id="A0A1C3TTQ1"/>
<feature type="domain" description="Fido" evidence="1">
    <location>
        <begin position="93"/>
        <end position="261"/>
    </location>
</feature>
<evidence type="ECO:0000313" key="3">
    <source>
        <dbReference type="Proteomes" id="UP000093071"/>
    </source>
</evidence>
<dbReference type="Pfam" id="PF02661">
    <property type="entry name" value="Fic"/>
    <property type="match status" value="1"/>
</dbReference>
<dbReference type="Gene3D" id="1.10.3290.10">
    <property type="entry name" value="Fido-like domain"/>
    <property type="match status" value="1"/>
</dbReference>
<organism evidence="2 3">
    <name type="scientific">Xanthomonas translucens pv. translucens DSM 18974</name>
    <dbReference type="NCBI Taxonomy" id="1261556"/>
    <lineage>
        <taxon>Bacteria</taxon>
        <taxon>Pseudomonadati</taxon>
        <taxon>Pseudomonadota</taxon>
        <taxon>Gammaproteobacteria</taxon>
        <taxon>Lysobacterales</taxon>
        <taxon>Lysobacteraceae</taxon>
        <taxon>Xanthomonas</taxon>
        <taxon>Xanthomonas translucens group</taxon>
    </lineage>
</organism>
<dbReference type="PROSITE" id="PS51459">
    <property type="entry name" value="FIDO"/>
    <property type="match status" value="1"/>
</dbReference>